<protein>
    <recommendedName>
        <fullName evidence="9">TRAP transporter small permease protein</fullName>
    </recommendedName>
</protein>
<evidence type="ECO:0000256" key="4">
    <source>
        <dbReference type="ARBA" id="ARBA00022519"/>
    </source>
</evidence>
<dbReference type="Pfam" id="PF04290">
    <property type="entry name" value="DctQ"/>
    <property type="match status" value="1"/>
</dbReference>
<evidence type="ECO:0000256" key="5">
    <source>
        <dbReference type="ARBA" id="ARBA00022692"/>
    </source>
</evidence>
<comment type="function">
    <text evidence="9">Part of the tripartite ATP-independent periplasmic (TRAP) transport system.</text>
</comment>
<dbReference type="InterPro" id="IPR007387">
    <property type="entry name" value="TRAP_DctQ"/>
</dbReference>
<keyword evidence="3" id="KW-1003">Cell membrane</keyword>
<feature type="domain" description="Tripartite ATP-independent periplasmic transporters DctQ component" evidence="10">
    <location>
        <begin position="31"/>
        <end position="159"/>
    </location>
</feature>
<comment type="subcellular location">
    <subcellularLocation>
        <location evidence="1 9">Cell inner membrane</location>
        <topology evidence="1 9">Multi-pass membrane protein</topology>
    </subcellularLocation>
</comment>
<dbReference type="PANTHER" id="PTHR35011:SF2">
    <property type="entry name" value="2,3-DIKETO-L-GULONATE TRAP TRANSPORTER SMALL PERMEASE PROTEIN YIAM"/>
    <property type="match status" value="1"/>
</dbReference>
<comment type="similarity">
    <text evidence="8 9">Belongs to the TRAP transporter small permease family.</text>
</comment>
<feature type="transmembrane region" description="Helical" evidence="9">
    <location>
        <begin position="94"/>
        <end position="118"/>
    </location>
</feature>
<feature type="transmembrane region" description="Helical" evidence="9">
    <location>
        <begin position="130"/>
        <end position="150"/>
    </location>
</feature>
<evidence type="ECO:0000256" key="1">
    <source>
        <dbReference type="ARBA" id="ARBA00004429"/>
    </source>
</evidence>
<proteinExistence type="inferred from homology"/>
<reference evidence="12" key="1">
    <citation type="submission" date="2024-06" db="EMBL/GenBank/DDBJ databases">
        <title>Radixoralia hellwigii gen. nov., sp nov., isolated from a root canal in the human oral cavity.</title>
        <authorList>
            <person name="Bartsch S."/>
            <person name="Wittmer A."/>
            <person name="Schulz A.-K."/>
            <person name="Neumann-Schaal M."/>
            <person name="Wolf J."/>
            <person name="Gronow S."/>
            <person name="Tennert C."/>
            <person name="Haecker G."/>
            <person name="Cieplik F."/>
            <person name="Al-Ahmad A."/>
        </authorList>
    </citation>
    <scope>NUCLEOTIDE SEQUENCE [LARGE SCALE GENOMIC DNA]</scope>
    <source>
        <strain evidence="12">Wk13</strain>
    </source>
</reference>
<dbReference type="EMBL" id="JBEUWX010000001">
    <property type="protein sequence ID" value="MFA9948966.1"/>
    <property type="molecule type" value="Genomic_DNA"/>
</dbReference>
<keyword evidence="6 9" id="KW-1133">Transmembrane helix</keyword>
<feature type="transmembrane region" description="Helical" evidence="9">
    <location>
        <begin position="55"/>
        <end position="73"/>
    </location>
</feature>
<comment type="caution">
    <text evidence="11">The sequence shown here is derived from an EMBL/GenBank/DDBJ whole genome shotgun (WGS) entry which is preliminary data.</text>
</comment>
<evidence type="ECO:0000256" key="9">
    <source>
        <dbReference type="RuleBase" id="RU369079"/>
    </source>
</evidence>
<feature type="transmembrane region" description="Helical" evidence="9">
    <location>
        <begin position="20"/>
        <end position="40"/>
    </location>
</feature>
<name>A0ABV4UB94_9RHOO</name>
<keyword evidence="7 9" id="KW-0472">Membrane</keyword>
<dbReference type="Proteomes" id="UP001574673">
    <property type="component" value="Unassembled WGS sequence"/>
</dbReference>
<comment type="subunit">
    <text evidence="9">The complex comprises the extracytoplasmic solute receptor protein and the two transmembrane proteins.</text>
</comment>
<evidence type="ECO:0000256" key="2">
    <source>
        <dbReference type="ARBA" id="ARBA00022448"/>
    </source>
</evidence>
<dbReference type="RefSeq" id="WP_418890129.1">
    <property type="nucleotide sequence ID" value="NZ_JBEUWX010000001.1"/>
</dbReference>
<organism evidence="11 12">
    <name type="scientific">Dentiradicibacter hellwigii</name>
    <dbReference type="NCBI Taxonomy" id="3149053"/>
    <lineage>
        <taxon>Bacteria</taxon>
        <taxon>Pseudomonadati</taxon>
        <taxon>Pseudomonadota</taxon>
        <taxon>Betaproteobacteria</taxon>
        <taxon>Rhodocyclales</taxon>
        <taxon>Rhodocyclaceae</taxon>
        <taxon>Dentiradicibacter</taxon>
    </lineage>
</organism>
<dbReference type="InterPro" id="IPR055348">
    <property type="entry name" value="DctQ"/>
</dbReference>
<sequence>MSELMPEKPEEKDSKAEVIFQIFCAVIFLSMIGLVFYNAILRYAFKSSFAPSEEWARILFMYITFFGSIEGFYRGRHIAVDMLTNLLSGVTKKTVDIFAQLLALAALLLLLIGGVSLVQQTIDTSTVATGLNMAFVNGTLPIMAFAVILIRGRELLRTIKKPASEFVRVKKEF</sequence>
<gene>
    <name evidence="11" type="ORF">ABCS64_01265</name>
</gene>
<keyword evidence="12" id="KW-1185">Reference proteome</keyword>
<keyword evidence="5 9" id="KW-0812">Transmembrane</keyword>
<evidence type="ECO:0000313" key="12">
    <source>
        <dbReference type="Proteomes" id="UP001574673"/>
    </source>
</evidence>
<evidence type="ECO:0000256" key="8">
    <source>
        <dbReference type="ARBA" id="ARBA00038436"/>
    </source>
</evidence>
<dbReference type="PANTHER" id="PTHR35011">
    <property type="entry name" value="2,3-DIKETO-L-GULONATE TRAP TRANSPORTER SMALL PERMEASE PROTEIN YIAM"/>
    <property type="match status" value="1"/>
</dbReference>
<evidence type="ECO:0000256" key="3">
    <source>
        <dbReference type="ARBA" id="ARBA00022475"/>
    </source>
</evidence>
<evidence type="ECO:0000256" key="6">
    <source>
        <dbReference type="ARBA" id="ARBA00022989"/>
    </source>
</evidence>
<keyword evidence="4 9" id="KW-0997">Cell inner membrane</keyword>
<accession>A0ABV4UB94</accession>
<evidence type="ECO:0000313" key="11">
    <source>
        <dbReference type="EMBL" id="MFA9948966.1"/>
    </source>
</evidence>
<evidence type="ECO:0000259" key="10">
    <source>
        <dbReference type="Pfam" id="PF04290"/>
    </source>
</evidence>
<evidence type="ECO:0000256" key="7">
    <source>
        <dbReference type="ARBA" id="ARBA00023136"/>
    </source>
</evidence>
<keyword evidence="2 9" id="KW-0813">Transport</keyword>